<dbReference type="AlphaFoldDB" id="A0A7J9CYA3"/>
<feature type="compositionally biased region" description="Polar residues" evidence="1">
    <location>
        <begin position="99"/>
        <end position="111"/>
    </location>
</feature>
<protein>
    <submittedName>
        <fullName evidence="2">Uncharacterized protein</fullName>
    </submittedName>
</protein>
<feature type="region of interest" description="Disordered" evidence="1">
    <location>
        <begin position="73"/>
        <end position="111"/>
    </location>
</feature>
<proteinExistence type="predicted"/>
<comment type="caution">
    <text evidence="2">The sequence shown here is derived from an EMBL/GenBank/DDBJ whole genome shotgun (WGS) entry which is preliminary data.</text>
</comment>
<feature type="compositionally biased region" description="Basic and acidic residues" evidence="1">
    <location>
        <begin position="73"/>
        <end position="93"/>
    </location>
</feature>
<accession>A0A7J9CYA3</accession>
<gene>
    <name evidence="2" type="ORF">Gogos_020912</name>
</gene>
<name>A0A7J9CYA3_GOSGO</name>
<sequence length="165" mass="19157">MHQSDRVLRQFRFRQPIPVSAESHYIQMWEDRYDYIPTRESIIVLKLACVPEYMPWFRIYGKPYLLSPEERQRQLRVQRERRGPLNQRRRDDDAGPSTRPKNSPGPSSAPITLSRLATASTQSPDPAVQSMIPTAQPFQIMPGTYPSPFMYPNPYMFPFPSPMAG</sequence>
<organism evidence="2 3">
    <name type="scientific">Gossypium gossypioides</name>
    <name type="common">Mexican cotton</name>
    <name type="synonym">Selera gossypioides</name>
    <dbReference type="NCBI Taxonomy" id="34282"/>
    <lineage>
        <taxon>Eukaryota</taxon>
        <taxon>Viridiplantae</taxon>
        <taxon>Streptophyta</taxon>
        <taxon>Embryophyta</taxon>
        <taxon>Tracheophyta</taxon>
        <taxon>Spermatophyta</taxon>
        <taxon>Magnoliopsida</taxon>
        <taxon>eudicotyledons</taxon>
        <taxon>Gunneridae</taxon>
        <taxon>Pentapetalae</taxon>
        <taxon>rosids</taxon>
        <taxon>malvids</taxon>
        <taxon>Malvales</taxon>
        <taxon>Malvaceae</taxon>
        <taxon>Malvoideae</taxon>
        <taxon>Gossypium</taxon>
    </lineage>
</organism>
<evidence type="ECO:0000313" key="2">
    <source>
        <dbReference type="EMBL" id="MBA0753432.1"/>
    </source>
</evidence>
<evidence type="ECO:0000313" key="3">
    <source>
        <dbReference type="Proteomes" id="UP000593579"/>
    </source>
</evidence>
<dbReference type="EMBL" id="JABEZY010256253">
    <property type="protein sequence ID" value="MBA0753432.1"/>
    <property type="molecule type" value="Genomic_DNA"/>
</dbReference>
<dbReference type="OrthoDB" id="1000241at2759"/>
<keyword evidence="3" id="KW-1185">Reference proteome</keyword>
<reference evidence="2 3" key="1">
    <citation type="journal article" date="2019" name="Genome Biol. Evol.">
        <title>Insights into the evolution of the New World diploid cottons (Gossypium, subgenus Houzingenia) based on genome sequencing.</title>
        <authorList>
            <person name="Grover C.E."/>
            <person name="Arick M.A. 2nd"/>
            <person name="Thrash A."/>
            <person name="Conover J.L."/>
            <person name="Sanders W.S."/>
            <person name="Peterson D.G."/>
            <person name="Frelichowski J.E."/>
            <person name="Scheffler J.A."/>
            <person name="Scheffler B.E."/>
            <person name="Wendel J.F."/>
        </authorList>
    </citation>
    <scope>NUCLEOTIDE SEQUENCE [LARGE SCALE GENOMIC DNA]</scope>
    <source>
        <strain evidence="2">5</strain>
        <tissue evidence="2">Leaf</tissue>
    </source>
</reference>
<evidence type="ECO:0000256" key="1">
    <source>
        <dbReference type="SAM" id="MobiDB-lite"/>
    </source>
</evidence>
<dbReference type="Proteomes" id="UP000593579">
    <property type="component" value="Unassembled WGS sequence"/>
</dbReference>